<evidence type="ECO:0000313" key="4">
    <source>
        <dbReference type="Proteomes" id="UP000003505"/>
    </source>
</evidence>
<reference evidence="2 5" key="2">
    <citation type="submission" date="2011-04" db="EMBL/GenBank/DDBJ databases">
        <title>The complete genome of Selenomonas sputigena DSM 20758.</title>
        <authorList>
            <consortium name="US DOE Joint Genome Institute (JGI-PGF)"/>
            <person name="Lucas S."/>
            <person name="Copeland A."/>
            <person name="Lapidus A."/>
            <person name="Bruce D."/>
            <person name="Goodwin L."/>
            <person name="Pitluck S."/>
            <person name="Peters L."/>
            <person name="Kyrpides N."/>
            <person name="Mavromatis K."/>
            <person name="Ivanova N."/>
            <person name="Ovchinnikova G."/>
            <person name="Teshima H."/>
            <person name="Detter J.C."/>
            <person name="Tapia R."/>
            <person name="Han C."/>
            <person name="Land M."/>
            <person name="Hauser L."/>
            <person name="Markowitz V."/>
            <person name="Cheng J.-F."/>
            <person name="Hugenholtz P."/>
            <person name="Woyke T."/>
            <person name="Wu D."/>
            <person name="Gronow S."/>
            <person name="Wellnitz S."/>
            <person name="Schneider S."/>
            <person name="Klenk H.-P."/>
            <person name="Eisen J.A."/>
        </authorList>
    </citation>
    <scope>NUCLEOTIDE SEQUENCE [LARGE SCALE GENOMIC DNA]</scope>
    <source>
        <strain evidence="2">ATCC 35185</strain>
        <strain evidence="5">ATCC 35185 / DSM 20758 / VPI D19B-28</strain>
    </source>
</reference>
<evidence type="ECO:0000313" key="2">
    <source>
        <dbReference type="EMBL" id="AEB99290.1"/>
    </source>
</evidence>
<evidence type="ECO:0000313" key="5">
    <source>
        <dbReference type="Proteomes" id="UP000011124"/>
    </source>
</evidence>
<dbReference type="STRING" id="546271.Selsp_0317"/>
<dbReference type="InterPro" id="IPR035890">
    <property type="entry name" value="Anti-sigma-28_factor_FlgM_sf"/>
</dbReference>
<dbReference type="AlphaFoldDB" id="C9LY29"/>
<dbReference type="Pfam" id="PF04316">
    <property type="entry name" value="FlgM"/>
    <property type="match status" value="1"/>
</dbReference>
<protein>
    <submittedName>
        <fullName evidence="2">Anti-sigma-28 factor FlgM family protein</fullName>
    </submittedName>
</protein>
<dbReference type="InterPro" id="IPR031316">
    <property type="entry name" value="FlgM_C"/>
</dbReference>
<proteinExistence type="predicted"/>
<dbReference type="EMBL" id="CP002637">
    <property type="protein sequence ID" value="AEB99290.1"/>
    <property type="molecule type" value="Genomic_DNA"/>
</dbReference>
<dbReference type="EMBL" id="ACKP02000050">
    <property type="protein sequence ID" value="EEX76223.1"/>
    <property type="molecule type" value="Genomic_DNA"/>
</dbReference>
<dbReference type="OrthoDB" id="2112849at2"/>
<organism evidence="3 4">
    <name type="scientific">Selenomonas sputigena (strain ATCC 35185 / DSM 20758 / CCUG 44933 / VPI D19B-28)</name>
    <dbReference type="NCBI Taxonomy" id="546271"/>
    <lineage>
        <taxon>Bacteria</taxon>
        <taxon>Bacillati</taxon>
        <taxon>Bacillota</taxon>
        <taxon>Negativicutes</taxon>
        <taxon>Selenomonadales</taxon>
        <taxon>Selenomonadaceae</taxon>
        <taxon>Selenomonas</taxon>
    </lineage>
</organism>
<reference evidence="3 4" key="1">
    <citation type="submission" date="2009-09" db="EMBL/GenBank/DDBJ databases">
        <authorList>
            <person name="Weinstock G."/>
            <person name="Sodergren E."/>
            <person name="Clifton S."/>
            <person name="Fulton L."/>
            <person name="Fulton B."/>
            <person name="Courtney L."/>
            <person name="Fronick C."/>
            <person name="Harrison M."/>
            <person name="Strong C."/>
            <person name="Farmer C."/>
            <person name="Delahaunty K."/>
            <person name="Markovic C."/>
            <person name="Hall O."/>
            <person name="Minx P."/>
            <person name="Tomlinson C."/>
            <person name="Mitreva M."/>
            <person name="Nelson J."/>
            <person name="Hou S."/>
            <person name="Wollam A."/>
            <person name="Pepin K.H."/>
            <person name="Johnson M."/>
            <person name="Bhonagiri V."/>
            <person name="Nash W.E."/>
            <person name="Warren W."/>
            <person name="Chinwalla A."/>
            <person name="Mardis E.R."/>
            <person name="Wilson R.K."/>
        </authorList>
    </citation>
    <scope>NUCLEOTIDE SEQUENCE [LARGE SCALE GENOMIC DNA]</scope>
    <source>
        <strain evidence="3">ATCC 35185</strain>
        <strain evidence="4">ATCC 35185 / DSM 20758 / VPI D19B-28</strain>
    </source>
</reference>
<name>C9LY29_SELS3</name>
<dbReference type="SUPFAM" id="SSF101498">
    <property type="entry name" value="Anti-sigma factor FlgM"/>
    <property type="match status" value="1"/>
</dbReference>
<gene>
    <name evidence="2" type="ordered locus">Selsp_0317</name>
    <name evidence="3" type="ORF">SELSPUOL_02388</name>
</gene>
<sequence>MSIQVQGRVQALYGVYAANEALSAVQTQERYRPEAPRKDAVVLSEEGRTFGEILNRLKADNDKVREDKVGLYEERIAAGDYYVAGRDIAAKMLDQRI</sequence>
<feature type="domain" description="Anti-sigma-28 factor FlgM C-terminal" evidence="1">
    <location>
        <begin position="39"/>
        <end position="94"/>
    </location>
</feature>
<dbReference type="KEGG" id="ssg:Selsp_0317"/>
<dbReference type="Proteomes" id="UP000011124">
    <property type="component" value="Chromosome"/>
</dbReference>
<dbReference type="HOGENOM" id="CLU_2345069_0_0_9"/>
<evidence type="ECO:0000313" key="3">
    <source>
        <dbReference type="EMBL" id="EEX76223.1"/>
    </source>
</evidence>
<dbReference type="Proteomes" id="UP000003505">
    <property type="component" value="Unassembled WGS sequence"/>
</dbReference>
<dbReference type="RefSeq" id="WP_006193752.1">
    <property type="nucleotide sequence ID" value="NC_015437.1"/>
</dbReference>
<keyword evidence="5" id="KW-1185">Reference proteome</keyword>
<accession>C9LY29</accession>
<evidence type="ECO:0000259" key="1">
    <source>
        <dbReference type="Pfam" id="PF04316"/>
    </source>
</evidence>